<accession>A0A132BYE9</accession>
<sequence length="270" mass="30340">MVATFKTVGVVRFSVLSPTFNSDRYPSLEAVAEALFAQDRMQLRLHLFEHLCLASMLRQSDDDFTLVIATSDRMPEPFLQQLADMVAPHRNVLLQPYGPENHFQILKKAYASVPETGESHRILFRLDDDDALDGEFIARTKRLAKGLLPLQVNAETPFAISFNRGIYLVKSETEPPRVVDSCERAPLSVGPSVVRPVHGKGNPYRYNHRKFAQHYPLFSDISVPAFLRTVHWDNHSTPAMMGLTGQQDEATIAGDLQRHFGLSLDALKAL</sequence>
<protein>
    <recommendedName>
        <fullName evidence="3">Rhamnosyl transferase</fullName>
    </recommendedName>
</protein>
<proteinExistence type="predicted"/>
<dbReference type="Proteomes" id="UP000068382">
    <property type="component" value="Unassembled WGS sequence"/>
</dbReference>
<dbReference type="Pfam" id="PF11316">
    <property type="entry name" value="Rhamno_transf"/>
    <property type="match status" value="1"/>
</dbReference>
<evidence type="ECO:0000313" key="1">
    <source>
        <dbReference type="EMBL" id="KUP93423.1"/>
    </source>
</evidence>
<name>A0A132BYE9_9RHOB</name>
<dbReference type="AlphaFoldDB" id="A0A132BYE9"/>
<organism evidence="1 2">
    <name type="scientific">Tritonibacter horizontis</name>
    <dbReference type="NCBI Taxonomy" id="1768241"/>
    <lineage>
        <taxon>Bacteria</taxon>
        <taxon>Pseudomonadati</taxon>
        <taxon>Pseudomonadota</taxon>
        <taxon>Alphaproteobacteria</taxon>
        <taxon>Rhodobacterales</taxon>
        <taxon>Paracoccaceae</taxon>
        <taxon>Tritonibacter</taxon>
    </lineage>
</organism>
<evidence type="ECO:0008006" key="3">
    <source>
        <dbReference type="Google" id="ProtNLM"/>
    </source>
</evidence>
<keyword evidence="2" id="KW-1185">Reference proteome</keyword>
<dbReference type="PATRIC" id="fig|1768241.3.peg.1852"/>
<dbReference type="InterPro" id="IPR021466">
    <property type="entry name" value="Put_rhamnosyl_transferase"/>
</dbReference>
<gene>
    <name evidence="1" type="ORF">TRIHO_17640</name>
</gene>
<reference evidence="1 2" key="1">
    <citation type="submission" date="2015-12" db="EMBL/GenBank/DDBJ databases">
        <title>Genome sequence of the marine Rhodobacteraceae strain O3.65, Candidatus Tritonibacter horizontis.</title>
        <authorList>
            <person name="Poehlein A."/>
            <person name="Giebel H.A."/>
            <person name="Voget S."/>
            <person name="Brinkhoff T."/>
        </authorList>
    </citation>
    <scope>NUCLEOTIDE SEQUENCE [LARGE SCALE GENOMIC DNA]</scope>
    <source>
        <strain evidence="1 2">O3.65</strain>
    </source>
</reference>
<dbReference type="RefSeq" id="WP_068242168.1">
    <property type="nucleotide sequence ID" value="NZ_LPUY01000053.1"/>
</dbReference>
<dbReference type="EMBL" id="LPUY01000053">
    <property type="protein sequence ID" value="KUP93423.1"/>
    <property type="molecule type" value="Genomic_DNA"/>
</dbReference>
<evidence type="ECO:0000313" key="2">
    <source>
        <dbReference type="Proteomes" id="UP000068382"/>
    </source>
</evidence>
<comment type="caution">
    <text evidence="1">The sequence shown here is derived from an EMBL/GenBank/DDBJ whole genome shotgun (WGS) entry which is preliminary data.</text>
</comment>
<dbReference type="OrthoDB" id="9771846at2"/>